<dbReference type="Proteomes" id="UP000598996">
    <property type="component" value="Unassembled WGS sequence"/>
</dbReference>
<reference evidence="1 2" key="1">
    <citation type="submission" date="2021-01" db="EMBL/GenBank/DDBJ databases">
        <title>Actinoplanes sp. nov. LDG1-01 isolated from lichen.</title>
        <authorList>
            <person name="Saeng-In P."/>
            <person name="Phongsopitanun W."/>
            <person name="Kanchanasin P."/>
            <person name="Yuki M."/>
            <person name="Kudo T."/>
            <person name="Ohkuma M."/>
            <person name="Tanasupawat S."/>
        </authorList>
    </citation>
    <scope>NUCLEOTIDE SEQUENCE [LARGE SCALE GENOMIC DNA]</scope>
    <source>
        <strain evidence="1 2">LDG1-01</strain>
    </source>
</reference>
<dbReference type="RefSeq" id="WP_202994125.1">
    <property type="nucleotide sequence ID" value="NZ_JAENHO010000007.1"/>
</dbReference>
<organism evidence="1 2">
    <name type="scientific">Paractinoplanes lichenicola</name>
    <dbReference type="NCBI Taxonomy" id="2802976"/>
    <lineage>
        <taxon>Bacteria</taxon>
        <taxon>Bacillati</taxon>
        <taxon>Actinomycetota</taxon>
        <taxon>Actinomycetes</taxon>
        <taxon>Micromonosporales</taxon>
        <taxon>Micromonosporaceae</taxon>
        <taxon>Paractinoplanes</taxon>
    </lineage>
</organism>
<evidence type="ECO:0000313" key="1">
    <source>
        <dbReference type="EMBL" id="MBL7257512.1"/>
    </source>
</evidence>
<comment type="caution">
    <text evidence="1">The sequence shown here is derived from an EMBL/GenBank/DDBJ whole genome shotgun (WGS) entry which is preliminary data.</text>
</comment>
<accession>A0ABS1VSS5</accession>
<gene>
    <name evidence="1" type="ORF">JKJ07_24735</name>
</gene>
<dbReference type="EMBL" id="JAENHO010000007">
    <property type="protein sequence ID" value="MBL7257512.1"/>
    <property type="molecule type" value="Genomic_DNA"/>
</dbReference>
<evidence type="ECO:0000313" key="2">
    <source>
        <dbReference type="Proteomes" id="UP000598996"/>
    </source>
</evidence>
<sequence length="130" mass="14027">MDPMVAAAGAALVAAIATDGWQQAKAGAVGLWRRVRPEEAETVDDELTAVRAEVIEDDEHTRAALVGSWQVKLQRLIRDNPELGADLHTLLDDVLTPALGEEQRSVVLKAEASGQARVYQAGRDMRITGD</sequence>
<name>A0ABS1VSS5_9ACTN</name>
<protein>
    <submittedName>
        <fullName evidence="1">Uncharacterized protein</fullName>
    </submittedName>
</protein>
<proteinExistence type="predicted"/>
<keyword evidence="2" id="KW-1185">Reference proteome</keyword>